<keyword evidence="4" id="KW-1185">Reference proteome</keyword>
<keyword evidence="3" id="KW-0238">DNA-binding</keyword>
<dbReference type="GO" id="GO:0003677">
    <property type="term" value="F:DNA binding"/>
    <property type="evidence" value="ECO:0007669"/>
    <property type="project" value="UniProtKB-KW"/>
</dbReference>
<dbReference type="NCBIfam" id="TIGR01764">
    <property type="entry name" value="excise"/>
    <property type="match status" value="1"/>
</dbReference>
<evidence type="ECO:0000259" key="2">
    <source>
        <dbReference type="Pfam" id="PF12728"/>
    </source>
</evidence>
<dbReference type="Proteomes" id="UP000298003">
    <property type="component" value="Unassembled WGS sequence"/>
</dbReference>
<dbReference type="EMBL" id="SOZH01000014">
    <property type="protein sequence ID" value="TFF03727.1"/>
    <property type="molecule type" value="Genomic_DNA"/>
</dbReference>
<dbReference type="Pfam" id="PF12728">
    <property type="entry name" value="HTH_17"/>
    <property type="match status" value="1"/>
</dbReference>
<dbReference type="InterPro" id="IPR041657">
    <property type="entry name" value="HTH_17"/>
</dbReference>
<feature type="region of interest" description="Disordered" evidence="1">
    <location>
        <begin position="88"/>
        <end position="107"/>
    </location>
</feature>
<dbReference type="InterPro" id="IPR010093">
    <property type="entry name" value="SinI_DNA-bd"/>
</dbReference>
<sequence length="159" mass="17560">MAHLPMLRVRGCAPRTSARKWSMSEPKPPSAYLHGEGPEAVVIVPVRIAAWLATRTNLSAIRISARGTDPEVYAVLAALHRGGLQWQTQATGSAQRKEPEVPAPSKWVSTSKAADLLGITDRAVRLAIEEERLPAERHGRNWRIARTDIEQYRAARRAA</sequence>
<gene>
    <name evidence="3" type="ORF">E1O70_19460</name>
</gene>
<evidence type="ECO:0000313" key="3">
    <source>
        <dbReference type="EMBL" id="TFF03727.1"/>
    </source>
</evidence>
<name>A0A4Y8QXG3_9MICO</name>
<dbReference type="AlphaFoldDB" id="A0A4Y8QXG3"/>
<evidence type="ECO:0000313" key="4">
    <source>
        <dbReference type="Proteomes" id="UP000298003"/>
    </source>
</evidence>
<proteinExistence type="predicted"/>
<organism evidence="3 4">
    <name type="scientific">Cellulosimicrobium funkei</name>
    <dbReference type="NCBI Taxonomy" id="264251"/>
    <lineage>
        <taxon>Bacteria</taxon>
        <taxon>Bacillati</taxon>
        <taxon>Actinomycetota</taxon>
        <taxon>Actinomycetes</taxon>
        <taxon>Micrococcales</taxon>
        <taxon>Promicromonosporaceae</taxon>
        <taxon>Cellulosimicrobium</taxon>
    </lineage>
</organism>
<comment type="caution">
    <text evidence="3">The sequence shown here is derived from an EMBL/GenBank/DDBJ whole genome shotgun (WGS) entry which is preliminary data.</text>
</comment>
<feature type="region of interest" description="Disordered" evidence="1">
    <location>
        <begin position="15"/>
        <end position="34"/>
    </location>
</feature>
<protein>
    <submittedName>
        <fullName evidence="3">DNA-binding protein</fullName>
    </submittedName>
</protein>
<accession>A0A4Y8QXG3</accession>
<reference evidence="3 4" key="1">
    <citation type="submission" date="2019-03" db="EMBL/GenBank/DDBJ databases">
        <title>Cellulosimicrobium funkei JCM14302 Assembly.</title>
        <authorList>
            <person name="Dou T."/>
        </authorList>
    </citation>
    <scope>NUCLEOTIDE SEQUENCE [LARGE SCALE GENOMIC DNA]</scope>
    <source>
        <strain evidence="3 4">JCM 14302</strain>
    </source>
</reference>
<feature type="domain" description="Helix-turn-helix" evidence="2">
    <location>
        <begin position="107"/>
        <end position="156"/>
    </location>
</feature>
<evidence type="ECO:0000256" key="1">
    <source>
        <dbReference type="SAM" id="MobiDB-lite"/>
    </source>
</evidence>